<name>A0A1B6NXP1_9ZZZZ</name>
<organism evidence="1">
    <name type="scientific">marine sediment metagenome</name>
    <dbReference type="NCBI Taxonomy" id="412755"/>
    <lineage>
        <taxon>unclassified sequences</taxon>
        <taxon>metagenomes</taxon>
        <taxon>ecological metagenomes</taxon>
    </lineage>
</organism>
<dbReference type="EMBL" id="AYSL01000333">
    <property type="protein sequence ID" value="KTF07792.1"/>
    <property type="molecule type" value="Genomic_DNA"/>
</dbReference>
<dbReference type="AlphaFoldDB" id="A0A1B6NXP1"/>
<gene>
    <name evidence="1" type="ORF">MGSAQ_000712</name>
</gene>
<accession>A0A1B6NXP1</accession>
<sequence>MAVIKVAPTLIIIIRSRLRVISNGDVGLNFISVLN</sequence>
<reference evidence="1" key="1">
    <citation type="submission" date="2013-11" db="EMBL/GenBank/DDBJ databases">
        <title>Microbial diversity, functional groups and degradation webs in Northern and Southern Mediterranean and Red Sea marine crude oil polluted sites.</title>
        <authorList>
            <person name="Daffonchio D."/>
            <person name="Mapelli F."/>
            <person name="Ferrer M."/>
            <person name="Richter M."/>
            <person name="Cherif A."/>
            <person name="Malkawi H.I."/>
            <person name="Yakimov M.M."/>
            <person name="Abdel-Fattah Y.R."/>
            <person name="Blaghen M."/>
            <person name="Golyshin P.N."/>
            <person name="Kalogerakis N."/>
            <person name="Boon N."/>
            <person name="Magagnini M."/>
            <person name="Fava F."/>
        </authorList>
    </citation>
    <scope>NUCLEOTIDE SEQUENCE</scope>
</reference>
<protein>
    <submittedName>
        <fullName evidence="1">Uncharacterized protein</fullName>
    </submittedName>
</protein>
<comment type="caution">
    <text evidence="1">The sequence shown here is derived from an EMBL/GenBank/DDBJ whole genome shotgun (WGS) entry which is preliminary data.</text>
</comment>
<evidence type="ECO:0000313" key="1">
    <source>
        <dbReference type="EMBL" id="KTF07792.1"/>
    </source>
</evidence>
<proteinExistence type="predicted"/>